<evidence type="ECO:0000313" key="4">
    <source>
        <dbReference type="WBParaSite" id="NBR_0001241001-mRNA-1"/>
    </source>
</evidence>
<dbReference type="InterPro" id="IPR016186">
    <property type="entry name" value="C-type_lectin-like/link_sf"/>
</dbReference>
<dbReference type="SUPFAM" id="SSF56436">
    <property type="entry name" value="C-type lectin-like"/>
    <property type="match status" value="1"/>
</dbReference>
<evidence type="ECO:0000313" key="3">
    <source>
        <dbReference type="Proteomes" id="UP000271162"/>
    </source>
</evidence>
<keyword evidence="1" id="KW-0732">Signal</keyword>
<protein>
    <submittedName>
        <fullName evidence="4">C-type lectin domain-containing protein</fullName>
    </submittedName>
</protein>
<dbReference type="InterPro" id="IPR016187">
    <property type="entry name" value="CTDL_fold"/>
</dbReference>
<dbReference type="AlphaFoldDB" id="A0A0N4Y878"/>
<dbReference type="EMBL" id="UYSL01020751">
    <property type="protein sequence ID" value="VDL76000.1"/>
    <property type="molecule type" value="Genomic_DNA"/>
</dbReference>
<name>A0A0N4Y878_NIPBR</name>
<keyword evidence="3" id="KW-1185">Reference proteome</keyword>
<dbReference type="CDD" id="cd00037">
    <property type="entry name" value="CLECT"/>
    <property type="match status" value="1"/>
</dbReference>
<dbReference type="WBParaSite" id="NBR_0001241001-mRNA-1">
    <property type="protein sequence ID" value="NBR_0001241001-mRNA-1"/>
    <property type="gene ID" value="NBR_0001241001"/>
</dbReference>
<dbReference type="Gene3D" id="3.10.100.10">
    <property type="entry name" value="Mannose-Binding Protein A, subunit A"/>
    <property type="match status" value="1"/>
</dbReference>
<evidence type="ECO:0000313" key="2">
    <source>
        <dbReference type="EMBL" id="VDL76000.1"/>
    </source>
</evidence>
<evidence type="ECO:0000256" key="1">
    <source>
        <dbReference type="SAM" id="SignalP"/>
    </source>
</evidence>
<feature type="chain" id="PRO_5043125314" evidence="1">
    <location>
        <begin position="20"/>
        <end position="201"/>
    </location>
</feature>
<dbReference type="Proteomes" id="UP000271162">
    <property type="component" value="Unassembled WGS sequence"/>
</dbReference>
<organism evidence="4">
    <name type="scientific">Nippostrongylus brasiliensis</name>
    <name type="common">Rat hookworm</name>
    <dbReference type="NCBI Taxonomy" id="27835"/>
    <lineage>
        <taxon>Eukaryota</taxon>
        <taxon>Metazoa</taxon>
        <taxon>Ecdysozoa</taxon>
        <taxon>Nematoda</taxon>
        <taxon>Chromadorea</taxon>
        <taxon>Rhabditida</taxon>
        <taxon>Rhabditina</taxon>
        <taxon>Rhabditomorpha</taxon>
        <taxon>Strongyloidea</taxon>
        <taxon>Heligmosomidae</taxon>
        <taxon>Nippostrongylus</taxon>
    </lineage>
</organism>
<reference evidence="4" key="1">
    <citation type="submission" date="2016-04" db="UniProtKB">
        <authorList>
            <consortium name="WormBaseParasite"/>
        </authorList>
    </citation>
    <scope>IDENTIFICATION</scope>
</reference>
<sequence>MKYLLLFLIVAGILPGTFQTTVYYERKNGDKVIHTVYNKTTTWIKAEFECNSIGAHLGYFEDLAEMQTVLGEFELTDCPLIKGLCEGVVWMGAQRKHETIDYNWLFEPEEPYVSIDQFPIRERNTDVNFCLVASIPLFRYGDLRCVSPLREEVSTKFCCPRSIRQDQHECIEGNHIDSKNTLKPFQTVGNGVLGFVCTKKA</sequence>
<proteinExistence type="predicted"/>
<accession>A0A0N4Y878</accession>
<reference evidence="2 3" key="2">
    <citation type="submission" date="2018-11" db="EMBL/GenBank/DDBJ databases">
        <authorList>
            <consortium name="Pathogen Informatics"/>
        </authorList>
    </citation>
    <scope>NUCLEOTIDE SEQUENCE [LARGE SCALE GENOMIC DNA]</scope>
</reference>
<feature type="signal peptide" evidence="1">
    <location>
        <begin position="1"/>
        <end position="19"/>
    </location>
</feature>
<gene>
    <name evidence="2" type="ORF">NBR_LOCUS12411</name>
</gene>